<dbReference type="HAMAP" id="MF_00194">
    <property type="entry name" value="RdgC"/>
    <property type="match status" value="1"/>
</dbReference>
<comment type="subcellular location">
    <subcellularLocation>
        <location evidence="1 6">Cytoplasm</location>
        <location evidence="1 6">Nucleoid</location>
    </subcellularLocation>
</comment>
<comment type="similarity">
    <text evidence="2 6">Belongs to the RdgC family.</text>
</comment>
<reference evidence="7" key="1">
    <citation type="submission" date="2021-11" db="EMBL/GenBank/DDBJ databases">
        <authorList>
            <person name="Rodrigo-Torres L."/>
            <person name="Arahal R. D."/>
            <person name="Lucena T."/>
        </authorList>
    </citation>
    <scope>NUCLEOTIDE SEQUENCE</scope>
    <source>
        <strain evidence="7">CECT 7928</strain>
    </source>
</reference>
<dbReference type="EMBL" id="CAKLDM010000002">
    <property type="protein sequence ID" value="CAH0541091.1"/>
    <property type="molecule type" value="Genomic_DNA"/>
</dbReference>
<evidence type="ECO:0000256" key="2">
    <source>
        <dbReference type="ARBA" id="ARBA00008657"/>
    </source>
</evidence>
<gene>
    <name evidence="6 7" type="primary">rdgC</name>
    <name evidence="7" type="ORF">VMF7928_03362</name>
</gene>
<keyword evidence="8" id="KW-1185">Reference proteome</keyword>
<evidence type="ECO:0000256" key="4">
    <source>
        <dbReference type="ARBA" id="ARBA00022490"/>
    </source>
</evidence>
<sequence>MIALLKQGKEKNMWFKNCLVYRFNRDIEFNADQLENQLAEFKFTPCSSQDKQKFGWTNAMGKHGDMMTHASEGNILICAKKEEKMLPASVINEALHSKIESMEQQEGRPLKKKEKENIKDDIIVDLLPRAFSRSNFTYLLILPKQKMILVDASSHKKAEDALALLRKTIGSLPVVPAIPEKAIDTTLTEWVKSGDTPAGFTMLDEAELKSVQEDGGIIRCKNQELSSEEIYNHINADKVVTKLSLNWQSRIDFVLAEDGTIKRLKYSEDLKDQNEDIPREDPAARFDADFSLLCGEFSSFLPNLYSELGGFTEA</sequence>
<evidence type="ECO:0000313" key="7">
    <source>
        <dbReference type="EMBL" id="CAH0541091.1"/>
    </source>
</evidence>
<organism evidence="7 8">
    <name type="scientific">Vibrio marisflavi CECT 7928</name>
    <dbReference type="NCBI Taxonomy" id="634439"/>
    <lineage>
        <taxon>Bacteria</taxon>
        <taxon>Pseudomonadati</taxon>
        <taxon>Pseudomonadota</taxon>
        <taxon>Gammaproteobacteria</taxon>
        <taxon>Vibrionales</taxon>
        <taxon>Vibrionaceae</taxon>
        <taxon>Vibrio</taxon>
    </lineage>
</organism>
<evidence type="ECO:0000256" key="1">
    <source>
        <dbReference type="ARBA" id="ARBA00004453"/>
    </source>
</evidence>
<evidence type="ECO:0000313" key="8">
    <source>
        <dbReference type="Proteomes" id="UP000838748"/>
    </source>
</evidence>
<dbReference type="Proteomes" id="UP000838748">
    <property type="component" value="Unassembled WGS sequence"/>
</dbReference>
<keyword evidence="4 6" id="KW-0963">Cytoplasm</keyword>
<protein>
    <recommendedName>
        <fullName evidence="3 6">Recombination-associated protein RdgC</fullName>
    </recommendedName>
</protein>
<dbReference type="PANTHER" id="PTHR38103:SF1">
    <property type="entry name" value="RECOMBINATION-ASSOCIATED PROTEIN RDGC"/>
    <property type="match status" value="1"/>
</dbReference>
<evidence type="ECO:0000256" key="3">
    <source>
        <dbReference type="ARBA" id="ARBA00022296"/>
    </source>
</evidence>
<dbReference type="InterPro" id="IPR007476">
    <property type="entry name" value="RdgC"/>
</dbReference>
<dbReference type="NCBIfam" id="NF001464">
    <property type="entry name" value="PRK00321.1-5"/>
    <property type="match status" value="1"/>
</dbReference>
<name>A0ABN8E8H2_9VIBR</name>
<comment type="function">
    <text evidence="6">May be involved in recombination.</text>
</comment>
<evidence type="ECO:0000256" key="5">
    <source>
        <dbReference type="ARBA" id="ARBA00023172"/>
    </source>
</evidence>
<dbReference type="PANTHER" id="PTHR38103">
    <property type="entry name" value="RECOMBINATION-ASSOCIATED PROTEIN RDGC"/>
    <property type="match status" value="1"/>
</dbReference>
<accession>A0ABN8E8H2</accession>
<evidence type="ECO:0000256" key="6">
    <source>
        <dbReference type="HAMAP-Rule" id="MF_00194"/>
    </source>
</evidence>
<keyword evidence="5 6" id="KW-0233">DNA recombination</keyword>
<dbReference type="NCBIfam" id="NF001462">
    <property type="entry name" value="PRK00321.1-3"/>
    <property type="match status" value="1"/>
</dbReference>
<proteinExistence type="inferred from homology"/>
<dbReference type="Pfam" id="PF04381">
    <property type="entry name" value="RdgC"/>
    <property type="match status" value="1"/>
</dbReference>
<comment type="caution">
    <text evidence="7">The sequence shown here is derived from an EMBL/GenBank/DDBJ whole genome shotgun (WGS) entry which is preliminary data.</text>
</comment>